<evidence type="ECO:0000256" key="1">
    <source>
        <dbReference type="SAM" id="Phobius"/>
    </source>
</evidence>
<evidence type="ECO:0000313" key="2">
    <source>
        <dbReference type="EMBL" id="AIE61727.1"/>
    </source>
</evidence>
<organism evidence="2 3">
    <name type="scientific">Bacillus methanolicus (strain MGA3 / ATCC 53907)</name>
    <dbReference type="NCBI Taxonomy" id="796606"/>
    <lineage>
        <taxon>Bacteria</taxon>
        <taxon>Bacillati</taxon>
        <taxon>Bacillota</taxon>
        <taxon>Bacilli</taxon>
        <taxon>Bacillales</taxon>
        <taxon>Bacillaceae</taxon>
        <taxon>Bacillus</taxon>
    </lineage>
</organism>
<gene>
    <name evidence="2" type="ORF">BMMGA3_16890</name>
</gene>
<dbReference type="RefSeq" id="WP_003349887.1">
    <property type="nucleotide sequence ID" value="NZ_ADWW01000012.1"/>
</dbReference>
<dbReference type="HOGENOM" id="CLU_122727_0_0_9"/>
<feature type="transmembrane region" description="Helical" evidence="1">
    <location>
        <begin position="86"/>
        <end position="105"/>
    </location>
</feature>
<proteinExistence type="predicted"/>
<keyword evidence="1" id="KW-0472">Membrane</keyword>
<reference evidence="2 3" key="1">
    <citation type="journal article" date="2015" name="BMC Genomics">
        <title>Transcriptome analysis of thermophilic methylotrophic Bacillus methanolicus MGA3 using RNA-sequencing provides detailed insights into its previously uncharted transcriptional landscape.</title>
        <authorList>
            <person name="Irla M."/>
            <person name="Neshat A."/>
            <person name="Brautaset T."/>
            <person name="Ruckert C."/>
            <person name="Kalinowski J."/>
            <person name="Wendisch V.F."/>
        </authorList>
    </citation>
    <scope>NUCLEOTIDE SEQUENCE [LARGE SCALE GENOMIC DNA]</scope>
    <source>
        <strain evidence="3">MGA3 / ATCC 53907</strain>
        <plasmid evidence="3">Plasmid pBM69</plasmid>
    </source>
</reference>
<accession>I3DTH6</accession>
<keyword evidence="2" id="KW-0614">Plasmid</keyword>
<keyword evidence="1" id="KW-0812">Transmembrane</keyword>
<dbReference type="OrthoDB" id="2476767at2"/>
<name>I3DTH6_BACMM</name>
<evidence type="ECO:0000313" key="3">
    <source>
        <dbReference type="Proteomes" id="UP000027602"/>
    </source>
</evidence>
<geneLocation type="plasmid" evidence="2 3">
    <name>pBM69</name>
</geneLocation>
<keyword evidence="1" id="KW-1133">Transmembrane helix</keyword>
<sequence>MLEVILMSIERVSLAIIVGGGIIMAACVRPLLLQQLSRKDRTEIVKSTEAISINAWNRYNKVAFVATTVMMVLDFIRIGMRIQYSYWHLGLVAIILLLLLWKFIVDKSLKKRLLEKGDAAVNSSEQNKEHRLVELLSKIILVLAIILTVLPFQI</sequence>
<dbReference type="EMBL" id="CP007740">
    <property type="protein sequence ID" value="AIE61727.1"/>
    <property type="molecule type" value="Genomic_DNA"/>
</dbReference>
<dbReference type="KEGG" id="bmet:BMMGA3_16890"/>
<feature type="transmembrane region" description="Helical" evidence="1">
    <location>
        <begin position="12"/>
        <end position="32"/>
    </location>
</feature>
<feature type="transmembrane region" description="Helical" evidence="1">
    <location>
        <begin position="135"/>
        <end position="152"/>
    </location>
</feature>
<keyword evidence="3" id="KW-1185">Reference proteome</keyword>
<dbReference type="eggNOG" id="ENOG5032WN8">
    <property type="taxonomic scope" value="Bacteria"/>
</dbReference>
<dbReference type="AlphaFoldDB" id="I3DTH6"/>
<feature type="transmembrane region" description="Helical" evidence="1">
    <location>
        <begin position="62"/>
        <end position="80"/>
    </location>
</feature>
<dbReference type="Proteomes" id="UP000027602">
    <property type="component" value="Plasmid pBM69"/>
</dbReference>
<protein>
    <submittedName>
        <fullName evidence="2">Conserved putative membrane protein</fullName>
    </submittedName>
</protein>